<keyword evidence="9 10" id="KW-0630">Potassium</keyword>
<feature type="binding site" description="in other chain" evidence="10">
    <location>
        <begin position="180"/>
        <end position="182"/>
    </location>
    <ligand>
        <name>ATP</name>
        <dbReference type="ChEBI" id="CHEBI:30616"/>
        <note>ligand shared between two neighboring subunits</note>
    </ligand>
</feature>
<dbReference type="Pfam" id="PF00438">
    <property type="entry name" value="S-AdoMet_synt_N"/>
    <property type="match status" value="1"/>
</dbReference>
<dbReference type="Pfam" id="PF02772">
    <property type="entry name" value="S-AdoMet_synt_M"/>
    <property type="match status" value="1"/>
</dbReference>
<dbReference type="Pfam" id="PF02773">
    <property type="entry name" value="S-AdoMet_synt_C"/>
    <property type="match status" value="1"/>
</dbReference>
<feature type="binding site" evidence="10">
    <location>
        <position position="257"/>
    </location>
    <ligand>
        <name>L-methionine</name>
        <dbReference type="ChEBI" id="CHEBI:57844"/>
        <note>ligand shared between two neighboring subunits</note>
    </ligand>
</feature>
<proteinExistence type="inferred from homology"/>
<feature type="binding site" evidence="10">
    <location>
        <position position="257"/>
    </location>
    <ligand>
        <name>ATP</name>
        <dbReference type="ChEBI" id="CHEBI:30616"/>
        <note>ligand shared between two neighboring subunits</note>
    </ligand>
</feature>
<keyword evidence="6 10" id="KW-0547">Nucleotide-binding</keyword>
<evidence type="ECO:0000313" key="17">
    <source>
        <dbReference type="Proteomes" id="UP000243799"/>
    </source>
</evidence>
<feature type="binding site" description="in other chain" evidence="10">
    <location>
        <begin position="248"/>
        <end position="249"/>
    </location>
    <ligand>
        <name>ATP</name>
        <dbReference type="ChEBI" id="CHEBI:30616"/>
        <note>ligand shared between two neighboring subunits</note>
    </ligand>
</feature>
<dbReference type="GO" id="GO:0004478">
    <property type="term" value="F:methionine adenosyltransferase activity"/>
    <property type="evidence" value="ECO:0007669"/>
    <property type="project" value="UniProtKB-UniRule"/>
</dbReference>
<evidence type="ECO:0000256" key="3">
    <source>
        <dbReference type="ARBA" id="ARBA00022563"/>
    </source>
</evidence>
<dbReference type="FunFam" id="3.30.300.10:FF:000003">
    <property type="entry name" value="S-adenosylmethionine synthase"/>
    <property type="match status" value="1"/>
</dbReference>
<dbReference type="PANTHER" id="PTHR11964">
    <property type="entry name" value="S-ADENOSYLMETHIONINE SYNTHETASE"/>
    <property type="match status" value="1"/>
</dbReference>
<feature type="binding site" description="in other chain" evidence="10">
    <location>
        <position position="105"/>
    </location>
    <ligand>
        <name>L-methionine</name>
        <dbReference type="ChEBI" id="CHEBI:57844"/>
        <note>ligand shared between two neighboring subunits</note>
    </ligand>
</feature>
<dbReference type="HAMAP" id="MF_00086">
    <property type="entry name" value="S_AdoMet_synth1"/>
    <property type="match status" value="1"/>
</dbReference>
<dbReference type="UniPathway" id="UPA00315">
    <property type="reaction ID" value="UER00080"/>
</dbReference>
<keyword evidence="5 10" id="KW-0479">Metal-binding</keyword>
<dbReference type="PIRSF" id="PIRSF000497">
    <property type="entry name" value="MAT"/>
    <property type="match status" value="1"/>
</dbReference>
<feature type="binding site" evidence="10">
    <location>
        <position position="23"/>
    </location>
    <ligand>
        <name>Mg(2+)</name>
        <dbReference type="ChEBI" id="CHEBI:18420"/>
    </ligand>
</feature>
<dbReference type="EMBL" id="FOKG01000010">
    <property type="protein sequence ID" value="SFB41968.1"/>
    <property type="molecule type" value="Genomic_DNA"/>
</dbReference>
<comment type="subunit">
    <text evidence="10">Homotetramer; dimer of dimers.</text>
</comment>
<protein>
    <recommendedName>
        <fullName evidence="10">S-adenosylmethionine synthase</fullName>
        <shortName evidence="10">AdoMet synthase</shortName>
        <ecNumber evidence="10">2.5.1.6</ecNumber>
    </recommendedName>
    <alternativeName>
        <fullName evidence="10">MAT</fullName>
    </alternativeName>
    <alternativeName>
        <fullName evidence="10">Methionine adenosyltransferase</fullName>
    </alternativeName>
</protein>
<gene>
    <name evidence="10" type="primary">metK</name>
    <name evidence="16" type="ORF">SAMN05216266_110219</name>
</gene>
<comment type="subcellular location">
    <subcellularLocation>
        <location evidence="10 11">Cytoplasm</location>
    </subcellularLocation>
</comment>
<evidence type="ECO:0000256" key="2">
    <source>
        <dbReference type="ARBA" id="ARBA00009685"/>
    </source>
</evidence>
<evidence type="ECO:0000259" key="14">
    <source>
        <dbReference type="Pfam" id="PF02772"/>
    </source>
</evidence>
<evidence type="ECO:0000256" key="9">
    <source>
        <dbReference type="ARBA" id="ARBA00022958"/>
    </source>
</evidence>
<evidence type="ECO:0000259" key="13">
    <source>
        <dbReference type="Pfam" id="PF00438"/>
    </source>
</evidence>
<feature type="binding site" description="in other chain" evidence="10">
    <location>
        <position position="62"/>
    </location>
    <ligand>
        <name>L-methionine</name>
        <dbReference type="ChEBI" id="CHEBI:57844"/>
        <note>ligand shared between two neighboring subunits</note>
    </ligand>
</feature>
<feature type="binding site" evidence="10">
    <location>
        <position position="280"/>
    </location>
    <ligand>
        <name>ATP</name>
        <dbReference type="ChEBI" id="CHEBI:30616"/>
        <note>ligand shared between two neighboring subunits</note>
    </ligand>
</feature>
<feature type="region of interest" description="Flexible loop" evidence="10">
    <location>
        <begin position="105"/>
        <end position="115"/>
    </location>
</feature>
<dbReference type="InterPro" id="IPR022630">
    <property type="entry name" value="S-AdoMet_synt_C"/>
</dbReference>
<evidence type="ECO:0000256" key="4">
    <source>
        <dbReference type="ARBA" id="ARBA00022679"/>
    </source>
</evidence>
<dbReference type="NCBIfam" id="TIGR01034">
    <property type="entry name" value="metK"/>
    <property type="match status" value="1"/>
</dbReference>
<dbReference type="Gene3D" id="3.30.300.10">
    <property type="match status" value="3"/>
</dbReference>
<keyword evidence="3 10" id="KW-0554">One-carbon metabolism</keyword>
<accession>A0A1I1AZW6</accession>
<comment type="catalytic activity">
    <reaction evidence="10">
        <text>L-methionine + ATP + H2O = S-adenosyl-L-methionine + phosphate + diphosphate</text>
        <dbReference type="Rhea" id="RHEA:21080"/>
        <dbReference type="ChEBI" id="CHEBI:15377"/>
        <dbReference type="ChEBI" id="CHEBI:30616"/>
        <dbReference type="ChEBI" id="CHEBI:33019"/>
        <dbReference type="ChEBI" id="CHEBI:43474"/>
        <dbReference type="ChEBI" id="CHEBI:57844"/>
        <dbReference type="ChEBI" id="CHEBI:59789"/>
        <dbReference type="EC" id="2.5.1.6"/>
    </reaction>
</comment>
<dbReference type="InterPro" id="IPR022631">
    <property type="entry name" value="ADOMET_SYNTHASE_CS"/>
</dbReference>
<evidence type="ECO:0000256" key="12">
    <source>
        <dbReference type="RuleBase" id="RU004462"/>
    </source>
</evidence>
<evidence type="ECO:0000256" key="11">
    <source>
        <dbReference type="RuleBase" id="RU000542"/>
    </source>
</evidence>
<evidence type="ECO:0000256" key="8">
    <source>
        <dbReference type="ARBA" id="ARBA00022842"/>
    </source>
</evidence>
<dbReference type="GO" id="GO:0006730">
    <property type="term" value="P:one-carbon metabolic process"/>
    <property type="evidence" value="ECO:0007669"/>
    <property type="project" value="UniProtKB-KW"/>
</dbReference>
<sequence>MTSLSTGNRRLFTSESVTEGHPDKMCDAISDTILDAMLALDPRSRVAVESMITTGQVHVAGEVTTDAYVDVPTLVREKILEIGYDSSSKGFDGNSCGVNVAIGSQSPDIAQGVDTAYETRLEEALDDLDKQGAGDQGLMFGYACTDTPELMPLPIALSHRLARRLTEVRNSGVVPYLRPDGKTQVTIEYVGERPVRLDTVVISSQHAEGIDLDRMLAVDLTEQVIKPEIEKLGLQSEDPRVLLNPTGRFVLGGPMGDAGLTGRKIIVDTYGGMARHGGGAFSGKDPSKVDRSAAYATRWVAKNVVAADLAERVEIQVAYAIGKAAPVGLFVETFGTEKVAPDKIRGAIDEVFDLRPAAIIRDLDLLRPIYAQTASYGHFGRVDLDLPWERTDRAAALKDAVT</sequence>
<dbReference type="InterPro" id="IPR022628">
    <property type="entry name" value="S-AdoMet_synt_N"/>
</dbReference>
<evidence type="ECO:0000256" key="5">
    <source>
        <dbReference type="ARBA" id="ARBA00022723"/>
    </source>
</evidence>
<dbReference type="InterPro" id="IPR022629">
    <property type="entry name" value="S-AdoMet_synt_central"/>
</dbReference>
<evidence type="ECO:0000259" key="15">
    <source>
        <dbReference type="Pfam" id="PF02773"/>
    </source>
</evidence>
<dbReference type="AlphaFoldDB" id="A0A1I1AZW6"/>
<dbReference type="EC" id="2.5.1.6" evidence="10"/>
<evidence type="ECO:0000256" key="1">
    <source>
        <dbReference type="ARBA" id="ARBA00005224"/>
    </source>
</evidence>
<dbReference type="Proteomes" id="UP000243799">
    <property type="component" value="Unassembled WGS sequence"/>
</dbReference>
<evidence type="ECO:0000256" key="7">
    <source>
        <dbReference type="ARBA" id="ARBA00022840"/>
    </source>
</evidence>
<name>A0A1I1AZW6_9PSEU</name>
<comment type="similarity">
    <text evidence="2 10 12">Belongs to the AdoMet synthase family.</text>
</comment>
<evidence type="ECO:0000256" key="6">
    <source>
        <dbReference type="ARBA" id="ARBA00022741"/>
    </source>
</evidence>
<evidence type="ECO:0000256" key="10">
    <source>
        <dbReference type="HAMAP-Rule" id="MF_00086"/>
    </source>
</evidence>
<feature type="binding site" description="in other chain" evidence="10">
    <location>
        <position position="21"/>
    </location>
    <ligand>
        <name>ATP</name>
        <dbReference type="ChEBI" id="CHEBI:30616"/>
        <note>ligand shared between two neighboring subunits</note>
    </ligand>
</feature>
<dbReference type="GO" id="GO:0006556">
    <property type="term" value="P:S-adenosylmethionine biosynthetic process"/>
    <property type="evidence" value="ECO:0007669"/>
    <property type="project" value="UniProtKB-UniRule"/>
</dbReference>
<dbReference type="InterPro" id="IPR002133">
    <property type="entry name" value="S-AdoMet_synthetase"/>
</dbReference>
<dbReference type="STRING" id="490629.SAMN05216266_110219"/>
<dbReference type="PROSITE" id="PS00377">
    <property type="entry name" value="ADOMET_SYNTHASE_2"/>
    <property type="match status" value="1"/>
</dbReference>
<comment type="function">
    <text evidence="10">Catalyzes the formation of S-adenosylmethionine (AdoMet) from methionine and ATP. The overall synthetic reaction is composed of two sequential steps, AdoMet formation and the subsequent tripolyphosphate hydrolysis which occurs prior to release of AdoMet from the enzyme.</text>
</comment>
<keyword evidence="8 10" id="KW-0460">Magnesium</keyword>
<feature type="binding site" description="in other chain" evidence="10">
    <location>
        <begin position="263"/>
        <end position="264"/>
    </location>
    <ligand>
        <name>ATP</name>
        <dbReference type="ChEBI" id="CHEBI:30616"/>
        <note>ligand shared between two neighboring subunits</note>
    </ligand>
</feature>
<comment type="pathway">
    <text evidence="1 10">Amino-acid biosynthesis; S-adenosyl-L-methionine biosynthesis; S-adenosyl-L-methionine from L-methionine: step 1/1.</text>
</comment>
<dbReference type="CDD" id="cd18079">
    <property type="entry name" value="S-AdoMet_synt"/>
    <property type="match status" value="1"/>
</dbReference>
<feature type="domain" description="S-adenosylmethionine synthetase N-terminal" evidence="13">
    <location>
        <begin position="10"/>
        <end position="107"/>
    </location>
</feature>
<comment type="cofactor">
    <cofactor evidence="10">
        <name>Mg(2+)</name>
        <dbReference type="ChEBI" id="CHEBI:18420"/>
    </cofactor>
    <text evidence="10">Binds 2 divalent ions per subunit.</text>
</comment>
<keyword evidence="17" id="KW-1185">Reference proteome</keyword>
<keyword evidence="4 10" id="KW-0808">Transferase</keyword>
<dbReference type="PROSITE" id="PS00376">
    <property type="entry name" value="ADOMET_SYNTHASE_1"/>
    <property type="match status" value="1"/>
</dbReference>
<keyword evidence="7 10" id="KW-0067">ATP-binding</keyword>
<organism evidence="16 17">
    <name type="scientific">Amycolatopsis marina</name>
    <dbReference type="NCBI Taxonomy" id="490629"/>
    <lineage>
        <taxon>Bacteria</taxon>
        <taxon>Bacillati</taxon>
        <taxon>Actinomycetota</taxon>
        <taxon>Actinomycetes</taxon>
        <taxon>Pseudonocardiales</taxon>
        <taxon>Pseudonocardiaceae</taxon>
        <taxon>Amycolatopsis</taxon>
    </lineage>
</organism>
<feature type="binding site" description="in other chain" evidence="10">
    <location>
        <position position="288"/>
    </location>
    <ligand>
        <name>L-methionine</name>
        <dbReference type="ChEBI" id="CHEBI:57844"/>
        <note>ligand shared between two neighboring subunits</note>
    </ligand>
</feature>
<dbReference type="SUPFAM" id="SSF55973">
    <property type="entry name" value="S-adenosylmethionine synthetase"/>
    <property type="match status" value="3"/>
</dbReference>
<feature type="binding site" evidence="10">
    <location>
        <position position="49"/>
    </location>
    <ligand>
        <name>K(+)</name>
        <dbReference type="ChEBI" id="CHEBI:29103"/>
    </ligand>
</feature>
<dbReference type="GO" id="GO:0005524">
    <property type="term" value="F:ATP binding"/>
    <property type="evidence" value="ECO:0007669"/>
    <property type="project" value="UniProtKB-UniRule"/>
</dbReference>
<dbReference type="InterPro" id="IPR022636">
    <property type="entry name" value="S-AdoMet_synthetase_sfam"/>
</dbReference>
<comment type="cofactor">
    <cofactor evidence="10">
        <name>K(+)</name>
        <dbReference type="ChEBI" id="CHEBI:29103"/>
    </cofactor>
    <text evidence="10">Binds 1 potassium ion per subunit.</text>
</comment>
<feature type="domain" description="S-adenosylmethionine synthetase central" evidence="14">
    <location>
        <begin position="130"/>
        <end position="249"/>
    </location>
</feature>
<feature type="binding site" evidence="10">
    <location>
        <position position="284"/>
    </location>
    <ligand>
        <name>ATP</name>
        <dbReference type="ChEBI" id="CHEBI:30616"/>
        <note>ligand shared between two neighboring subunits</note>
    </ligand>
</feature>
<reference evidence="17" key="1">
    <citation type="submission" date="2016-10" db="EMBL/GenBank/DDBJ databases">
        <authorList>
            <person name="Varghese N."/>
            <person name="Submissions S."/>
        </authorList>
    </citation>
    <scope>NUCLEOTIDE SEQUENCE [LARGE SCALE GENOMIC DNA]</scope>
    <source>
        <strain evidence="17">CGMCC 4.3568</strain>
    </source>
</reference>
<evidence type="ECO:0000313" key="16">
    <source>
        <dbReference type="EMBL" id="SFB41968.1"/>
    </source>
</evidence>
<keyword evidence="10" id="KW-0963">Cytoplasm</keyword>
<dbReference type="GO" id="GO:0005737">
    <property type="term" value="C:cytoplasm"/>
    <property type="evidence" value="ECO:0007669"/>
    <property type="project" value="UniProtKB-SubCell"/>
</dbReference>
<dbReference type="GO" id="GO:0000287">
    <property type="term" value="F:magnesium ion binding"/>
    <property type="evidence" value="ECO:0007669"/>
    <property type="project" value="UniProtKB-UniRule"/>
</dbReference>
<feature type="domain" description="S-adenosylmethionine synthetase C-terminal" evidence="15">
    <location>
        <begin position="251"/>
        <end position="390"/>
    </location>
</feature>